<organism evidence="6 7">
    <name type="scientific">Galendromus occidentalis</name>
    <name type="common">western predatory mite</name>
    <dbReference type="NCBI Taxonomy" id="34638"/>
    <lineage>
        <taxon>Eukaryota</taxon>
        <taxon>Metazoa</taxon>
        <taxon>Ecdysozoa</taxon>
        <taxon>Arthropoda</taxon>
        <taxon>Chelicerata</taxon>
        <taxon>Arachnida</taxon>
        <taxon>Acari</taxon>
        <taxon>Parasitiformes</taxon>
        <taxon>Mesostigmata</taxon>
        <taxon>Gamasina</taxon>
        <taxon>Phytoseioidea</taxon>
        <taxon>Phytoseiidae</taxon>
        <taxon>Typhlodrominae</taxon>
        <taxon>Galendromus</taxon>
    </lineage>
</organism>
<dbReference type="InterPro" id="IPR011124">
    <property type="entry name" value="Znf_CW"/>
</dbReference>
<evidence type="ECO:0000313" key="6">
    <source>
        <dbReference type="Proteomes" id="UP000694867"/>
    </source>
</evidence>
<keyword evidence="2" id="KW-0863">Zinc-finger</keyword>
<dbReference type="Pfam" id="PF00855">
    <property type="entry name" value="PWWP"/>
    <property type="match status" value="1"/>
</dbReference>
<evidence type="ECO:0000256" key="3">
    <source>
        <dbReference type="ARBA" id="ARBA00022833"/>
    </source>
</evidence>
<evidence type="ECO:0000256" key="4">
    <source>
        <dbReference type="SAM" id="MobiDB-lite"/>
    </source>
</evidence>
<dbReference type="InterPro" id="IPR000313">
    <property type="entry name" value="PWWP_dom"/>
</dbReference>
<feature type="compositionally biased region" description="Polar residues" evidence="4">
    <location>
        <begin position="476"/>
        <end position="494"/>
    </location>
</feature>
<dbReference type="PROSITE" id="PS51050">
    <property type="entry name" value="ZF_CW"/>
    <property type="match status" value="1"/>
</dbReference>
<reference evidence="7" key="1">
    <citation type="submission" date="2025-08" db="UniProtKB">
        <authorList>
            <consortium name="RefSeq"/>
        </authorList>
    </citation>
    <scope>IDENTIFICATION</scope>
</reference>
<feature type="compositionally biased region" description="Polar residues" evidence="4">
    <location>
        <begin position="529"/>
        <end position="541"/>
    </location>
</feature>
<dbReference type="RefSeq" id="XP_003741564.1">
    <property type="nucleotide sequence ID" value="XM_003741516.1"/>
</dbReference>
<dbReference type="AlphaFoldDB" id="A0AAJ6QRL9"/>
<keyword evidence="3" id="KW-0862">Zinc</keyword>
<keyword evidence="1" id="KW-0479">Metal-binding</keyword>
<accession>A0AAJ6QRL9</accession>
<protein>
    <submittedName>
        <fullName evidence="7">Serine/arginine repetitive matrix protein 1</fullName>
    </submittedName>
</protein>
<evidence type="ECO:0000256" key="2">
    <source>
        <dbReference type="ARBA" id="ARBA00022771"/>
    </source>
</evidence>
<sequence>MASPGPVTCYTPVNVEQECLTKLSETAQQLIKFRLFEDTEGIWVCCDWCSKWRYVPDWKDPAALQDSAFNCKQVEKKCSVDDDEGFDQVFYETKYCAGSLVWAKRPDNHKEKEWRWWPALVEDSPDPASQYFLLDGISEIPIAYHVTFLDAYRTCGWVRSDLLKPFRARSKNVVKISASRTGGKRSLLNEAVIRAREAAKIDVIRRLEKFSYVAHMARLGGCIDSNSGEADEILNGMGSTADRPPAGKSPEKHRKTLGAARKRKSEASDVESSSKRLKSPDASVATATISEAPPEGPVTLLEKDAGETPDYAKAQVEIDSGYANEEELPVEKAQGPQKKKSSRRAAKASENDSSKTGASPPENERSDSPIRAVETSDPRGQNSVGEQKRETPPGSEVAARKTSETENNVLRRVGSRSPETTAEPVVKTSRRKKARKSGSRKTPPKEISNDAESLPESADSLSSGAIQDSGHGSLGDSFTASVPQSTVNEGQASANAIAKTVDVELNSNVKLVKARRRKNKDAKDVENKPPQSSPKFFTQQPPRKKNTREQNPIAKIKADPAPKKVLDISISQPIPARLARGKFAPPTRAKQNIGSYYLEDLQRDLNEGII</sequence>
<evidence type="ECO:0000259" key="5">
    <source>
        <dbReference type="PROSITE" id="PS51050"/>
    </source>
</evidence>
<gene>
    <name evidence="7" type="primary">LOC100899500</name>
</gene>
<dbReference type="SUPFAM" id="SSF63748">
    <property type="entry name" value="Tudor/PWWP/MBT"/>
    <property type="match status" value="1"/>
</dbReference>
<feature type="compositionally biased region" description="Basic residues" evidence="4">
    <location>
        <begin position="428"/>
        <end position="439"/>
    </location>
</feature>
<dbReference type="GeneID" id="100899500"/>
<proteinExistence type="predicted"/>
<dbReference type="Gene3D" id="2.30.30.140">
    <property type="match status" value="1"/>
</dbReference>
<feature type="region of interest" description="Disordered" evidence="4">
    <location>
        <begin position="233"/>
        <end position="560"/>
    </location>
</feature>
<dbReference type="KEGG" id="goe:100899500"/>
<name>A0AAJ6QRL9_9ACAR</name>
<dbReference type="Proteomes" id="UP000694867">
    <property type="component" value="Unplaced"/>
</dbReference>
<feature type="compositionally biased region" description="Basic residues" evidence="4">
    <location>
        <begin position="337"/>
        <end position="346"/>
    </location>
</feature>
<feature type="domain" description="CW-type" evidence="5">
    <location>
        <begin position="37"/>
        <end position="86"/>
    </location>
</feature>
<evidence type="ECO:0000256" key="1">
    <source>
        <dbReference type="ARBA" id="ARBA00022723"/>
    </source>
</evidence>
<evidence type="ECO:0000313" key="7">
    <source>
        <dbReference type="RefSeq" id="XP_003741564.1"/>
    </source>
</evidence>
<dbReference type="GO" id="GO:0008270">
    <property type="term" value="F:zinc ion binding"/>
    <property type="evidence" value="ECO:0007669"/>
    <property type="project" value="UniProtKB-KW"/>
</dbReference>
<feature type="compositionally biased region" description="Basic residues" evidence="4">
    <location>
        <begin position="251"/>
        <end position="264"/>
    </location>
</feature>
<dbReference type="CDD" id="cd20145">
    <property type="entry name" value="PWWP_ZCWPW1"/>
    <property type="match status" value="1"/>
</dbReference>
<keyword evidence="6" id="KW-1185">Reference proteome</keyword>